<dbReference type="InterPro" id="IPR003563">
    <property type="entry name" value="8ODP"/>
</dbReference>
<evidence type="ECO:0000256" key="13">
    <source>
        <dbReference type="ARBA" id="ARBA00024596"/>
    </source>
</evidence>
<gene>
    <name evidence="27" type="ORF">HNR50_000804</name>
</gene>
<dbReference type="InterPro" id="IPR020476">
    <property type="entry name" value="Nudix_hydrolase"/>
</dbReference>
<dbReference type="GO" id="GO:0005737">
    <property type="term" value="C:cytoplasm"/>
    <property type="evidence" value="ECO:0007669"/>
    <property type="project" value="UniProtKB-SubCell"/>
</dbReference>
<dbReference type="Proteomes" id="UP000587760">
    <property type="component" value="Unassembled WGS sequence"/>
</dbReference>
<protein>
    <recommendedName>
        <fullName evidence="15">Oxidized purine nucleoside triphosphate hydrolase</fullName>
        <ecNumber evidence="14">3.6.1.56</ecNumber>
    </recommendedName>
    <alternativeName>
        <fullName evidence="19">2-hydroxy-dATP diphosphatase</fullName>
    </alternativeName>
    <alternativeName>
        <fullName evidence="18">7,8-dihydro-8-oxoguanine triphosphatase</fullName>
    </alternativeName>
    <alternativeName>
        <fullName evidence="17">8-oxo-dGTPase</fullName>
    </alternativeName>
    <alternativeName>
        <fullName evidence="20">Methylated purine nucleoside triphosphate hydrolase</fullName>
    </alternativeName>
    <alternativeName>
        <fullName evidence="16">Nucleoside diphosphate-linked moiety X motif 1</fullName>
    </alternativeName>
</protein>
<evidence type="ECO:0000256" key="15">
    <source>
        <dbReference type="ARBA" id="ARBA00026218"/>
    </source>
</evidence>
<proteinExistence type="inferred from homology"/>
<evidence type="ECO:0000256" key="22">
    <source>
        <dbReference type="ARBA" id="ARBA00048894"/>
    </source>
</evidence>
<comment type="cofactor">
    <cofactor evidence="1">
        <name>Mg(2+)</name>
        <dbReference type="ChEBI" id="CHEBI:18420"/>
    </cofactor>
</comment>
<evidence type="ECO:0000313" key="27">
    <source>
        <dbReference type="EMBL" id="MBB6479171.1"/>
    </source>
</evidence>
<comment type="catalytic activity">
    <reaction evidence="12">
        <text>8-oxo-dGTP + H2O = 8-oxo-dGMP + diphosphate + H(+)</text>
        <dbReference type="Rhea" id="RHEA:31575"/>
        <dbReference type="ChEBI" id="CHEBI:15377"/>
        <dbReference type="ChEBI" id="CHEBI:15378"/>
        <dbReference type="ChEBI" id="CHEBI:33019"/>
        <dbReference type="ChEBI" id="CHEBI:63224"/>
        <dbReference type="ChEBI" id="CHEBI:77896"/>
    </reaction>
    <physiologicalReaction direction="left-to-right" evidence="12">
        <dbReference type="Rhea" id="RHEA:31576"/>
    </physiologicalReaction>
</comment>
<reference evidence="27 28" key="1">
    <citation type="submission" date="2020-08" db="EMBL/GenBank/DDBJ databases">
        <title>Genomic Encyclopedia of Type Strains, Phase IV (KMG-IV): sequencing the most valuable type-strain genomes for metagenomic binning, comparative biology and taxonomic classification.</title>
        <authorList>
            <person name="Goeker M."/>
        </authorList>
    </citation>
    <scope>NUCLEOTIDE SEQUENCE [LARGE SCALE GENOMIC DNA]</scope>
    <source>
        <strain evidence="27 28">DSM 2461</strain>
    </source>
</reference>
<dbReference type="PRINTS" id="PR00502">
    <property type="entry name" value="NUDIXFAMILY"/>
</dbReference>
<dbReference type="GO" id="GO:0008828">
    <property type="term" value="F:dATP diphosphatase activity"/>
    <property type="evidence" value="ECO:0007669"/>
    <property type="project" value="UniProtKB-EC"/>
</dbReference>
<dbReference type="PROSITE" id="PS00893">
    <property type="entry name" value="NUDIX_BOX"/>
    <property type="match status" value="1"/>
</dbReference>
<evidence type="ECO:0000256" key="3">
    <source>
        <dbReference type="ARBA" id="ARBA00005582"/>
    </source>
</evidence>
<dbReference type="GO" id="GO:0046872">
    <property type="term" value="F:metal ion binding"/>
    <property type="evidence" value="ECO:0007669"/>
    <property type="project" value="UniProtKB-KW"/>
</dbReference>
<dbReference type="Gene3D" id="3.90.79.10">
    <property type="entry name" value="Nucleoside Triphosphate Pyrophosphohydrolase"/>
    <property type="match status" value="1"/>
</dbReference>
<comment type="catalytic activity">
    <reaction evidence="23">
        <text>N(6)-methyl-dATP + H2O = N(6)-methyl-dAMP + diphosphate + H(+)</text>
        <dbReference type="Rhea" id="RHEA:67604"/>
        <dbReference type="ChEBI" id="CHEBI:15377"/>
        <dbReference type="ChEBI" id="CHEBI:15378"/>
        <dbReference type="ChEBI" id="CHEBI:33019"/>
        <dbReference type="ChEBI" id="CHEBI:169976"/>
        <dbReference type="ChEBI" id="CHEBI:172872"/>
    </reaction>
    <physiologicalReaction direction="left-to-right" evidence="23">
        <dbReference type="Rhea" id="RHEA:67605"/>
    </physiologicalReaction>
</comment>
<comment type="subcellular location">
    <subcellularLocation>
        <location evidence="2">Cytoplasm</location>
    </subcellularLocation>
</comment>
<evidence type="ECO:0000256" key="16">
    <source>
        <dbReference type="ARBA" id="ARBA00029673"/>
    </source>
</evidence>
<keyword evidence="5" id="KW-0963">Cytoplasm</keyword>
<dbReference type="RefSeq" id="WP_184744090.1">
    <property type="nucleotide sequence ID" value="NZ_JACHGJ010000001.1"/>
</dbReference>
<dbReference type="InterPro" id="IPR015797">
    <property type="entry name" value="NUDIX_hydrolase-like_dom_sf"/>
</dbReference>
<dbReference type="GO" id="GO:0003723">
    <property type="term" value="F:RNA binding"/>
    <property type="evidence" value="ECO:0007669"/>
    <property type="project" value="UniProtKB-KW"/>
</dbReference>
<dbReference type="SUPFAM" id="SSF55811">
    <property type="entry name" value="Nudix"/>
    <property type="match status" value="1"/>
</dbReference>
<comment type="catalytic activity">
    <reaction evidence="21">
        <text>N(6)-methyl-ATP + H2O = N(6)-methyl-AMP + diphosphate + H(+)</text>
        <dbReference type="Rhea" id="RHEA:67608"/>
        <dbReference type="ChEBI" id="CHEBI:15377"/>
        <dbReference type="ChEBI" id="CHEBI:15378"/>
        <dbReference type="ChEBI" id="CHEBI:33019"/>
        <dbReference type="ChEBI" id="CHEBI:144842"/>
        <dbReference type="ChEBI" id="CHEBI:172873"/>
    </reaction>
    <physiologicalReaction direction="left-to-right" evidence="21">
        <dbReference type="Rhea" id="RHEA:67609"/>
    </physiologicalReaction>
</comment>
<keyword evidence="8" id="KW-0460">Magnesium</keyword>
<comment type="catalytic activity">
    <reaction evidence="10">
        <text>8-oxo-dATP + H2O = 8-oxo-dAMP + diphosphate + H(+)</text>
        <dbReference type="Rhea" id="RHEA:65396"/>
        <dbReference type="ChEBI" id="CHEBI:15377"/>
        <dbReference type="ChEBI" id="CHEBI:15378"/>
        <dbReference type="ChEBI" id="CHEBI:33019"/>
        <dbReference type="ChEBI" id="CHEBI:71361"/>
        <dbReference type="ChEBI" id="CHEBI:172871"/>
    </reaction>
    <physiologicalReaction direction="left-to-right" evidence="10">
        <dbReference type="Rhea" id="RHEA:65397"/>
    </physiologicalReaction>
</comment>
<evidence type="ECO:0000256" key="5">
    <source>
        <dbReference type="ARBA" id="ARBA00022490"/>
    </source>
</evidence>
<dbReference type="GO" id="GO:0008413">
    <property type="term" value="F:8-oxo-7,8-dihydroguanosine triphosphate pyrophosphatase activity"/>
    <property type="evidence" value="ECO:0007669"/>
    <property type="project" value="InterPro"/>
</dbReference>
<dbReference type="PANTHER" id="PTHR43758">
    <property type="entry name" value="7,8-DIHYDRO-8-OXOGUANINE TRIPHOSPHATASE"/>
    <property type="match status" value="1"/>
</dbReference>
<feature type="domain" description="Nudix hydrolase" evidence="26">
    <location>
        <begin position="20"/>
        <end position="145"/>
    </location>
</feature>
<comment type="catalytic activity">
    <reaction evidence="11">
        <text>2-oxo-dATP + H2O = 2-oxo-dAMP + diphosphate + H(+)</text>
        <dbReference type="Rhea" id="RHEA:31583"/>
        <dbReference type="ChEBI" id="CHEBI:15377"/>
        <dbReference type="ChEBI" id="CHEBI:15378"/>
        <dbReference type="ChEBI" id="CHEBI:33019"/>
        <dbReference type="ChEBI" id="CHEBI:63212"/>
        <dbReference type="ChEBI" id="CHEBI:77897"/>
        <dbReference type="EC" id="3.6.1.56"/>
    </reaction>
    <physiologicalReaction direction="left-to-right" evidence="11">
        <dbReference type="Rhea" id="RHEA:31584"/>
    </physiologicalReaction>
</comment>
<evidence type="ECO:0000256" key="21">
    <source>
        <dbReference type="ARBA" id="ARBA00048002"/>
    </source>
</evidence>
<evidence type="ECO:0000256" key="10">
    <source>
        <dbReference type="ARBA" id="ARBA00024448"/>
    </source>
</evidence>
<evidence type="ECO:0000256" key="24">
    <source>
        <dbReference type="ARBA" id="ARBA00053094"/>
    </source>
</evidence>
<evidence type="ECO:0000256" key="6">
    <source>
        <dbReference type="ARBA" id="ARBA00022723"/>
    </source>
</evidence>
<keyword evidence="6" id="KW-0479">Metal-binding</keyword>
<evidence type="ECO:0000256" key="1">
    <source>
        <dbReference type="ARBA" id="ARBA00001946"/>
    </source>
</evidence>
<keyword evidence="9" id="KW-0694">RNA-binding</keyword>
<dbReference type="InterPro" id="IPR020084">
    <property type="entry name" value="NUDIX_hydrolase_CS"/>
</dbReference>
<evidence type="ECO:0000256" key="17">
    <source>
        <dbReference type="ARBA" id="ARBA00030634"/>
    </source>
</evidence>
<evidence type="ECO:0000256" key="14">
    <source>
        <dbReference type="ARBA" id="ARBA00026103"/>
    </source>
</evidence>
<dbReference type="Pfam" id="PF00293">
    <property type="entry name" value="NUDIX"/>
    <property type="match status" value="1"/>
</dbReference>
<comment type="caution">
    <text evidence="27">The sequence shown here is derived from an EMBL/GenBank/DDBJ whole genome shotgun (WGS) entry which is preliminary data.</text>
</comment>
<dbReference type="PANTHER" id="PTHR43758:SF2">
    <property type="entry name" value="OXIDIZED PURINE NUCLEOSIDE TRIPHOSPHATE HYDROLASE"/>
    <property type="match status" value="1"/>
</dbReference>
<evidence type="ECO:0000256" key="25">
    <source>
        <dbReference type="RuleBase" id="RU003476"/>
    </source>
</evidence>
<keyword evidence="7 25" id="KW-0378">Hydrolase</keyword>
<evidence type="ECO:0000256" key="23">
    <source>
        <dbReference type="ARBA" id="ARBA00049032"/>
    </source>
</evidence>
<evidence type="ECO:0000256" key="8">
    <source>
        <dbReference type="ARBA" id="ARBA00022842"/>
    </source>
</evidence>
<evidence type="ECO:0000256" key="4">
    <source>
        <dbReference type="ARBA" id="ARBA00011245"/>
    </source>
</evidence>
<evidence type="ECO:0000256" key="20">
    <source>
        <dbReference type="ARBA" id="ARBA00032071"/>
    </source>
</evidence>
<organism evidence="27 28">
    <name type="scientific">Spirochaeta isovalerica</name>
    <dbReference type="NCBI Taxonomy" id="150"/>
    <lineage>
        <taxon>Bacteria</taxon>
        <taxon>Pseudomonadati</taxon>
        <taxon>Spirochaetota</taxon>
        <taxon>Spirochaetia</taxon>
        <taxon>Spirochaetales</taxon>
        <taxon>Spirochaetaceae</taxon>
        <taxon>Spirochaeta</taxon>
    </lineage>
</organism>
<dbReference type="CDD" id="cd03427">
    <property type="entry name" value="NUDIX_MTH1_Nudt1"/>
    <property type="match status" value="1"/>
</dbReference>
<dbReference type="GO" id="GO:0042262">
    <property type="term" value="P:DNA protection"/>
    <property type="evidence" value="ECO:0007669"/>
    <property type="project" value="InterPro"/>
</dbReference>
<comment type="function">
    <text evidence="24">Oxidized purine nucleoside triphosphate hydrolase which is a prominent sanitizer of the oxidized nucleotide pool. Catalyzes the hydrolysis of 2-oxo-dATP (2-hydroxy-dATP) into 2-oxo-dAMP. Also has a significant hydrolase activity toward 2-oxo-ATP, 8-oxo-dGTP and 8-oxo-dATP. Through the hydrolysis of oxidized purine nucleoside triphosphates, prevents their incorporation into DNA and the subsequent transversions A:T to C:G and G:C to T:A. Also catalyzes the hydrolysis of methylated purine nucleoside triphosphate preventing their integration into DNA. Through this antimutagenic activity protects cells from oxidative stress.</text>
</comment>
<evidence type="ECO:0000256" key="7">
    <source>
        <dbReference type="ARBA" id="ARBA00022801"/>
    </source>
</evidence>
<dbReference type="EC" id="3.6.1.56" evidence="14"/>
<dbReference type="PROSITE" id="PS51462">
    <property type="entry name" value="NUDIX"/>
    <property type="match status" value="1"/>
</dbReference>
<dbReference type="EMBL" id="JACHGJ010000001">
    <property type="protein sequence ID" value="MBB6479171.1"/>
    <property type="molecule type" value="Genomic_DNA"/>
</dbReference>
<dbReference type="PRINTS" id="PR01403">
    <property type="entry name" value="8OXTPHPHTASE"/>
</dbReference>
<evidence type="ECO:0000256" key="2">
    <source>
        <dbReference type="ARBA" id="ARBA00004496"/>
    </source>
</evidence>
<dbReference type="AlphaFoldDB" id="A0A841R716"/>
<evidence type="ECO:0000256" key="11">
    <source>
        <dbReference type="ARBA" id="ARBA00024459"/>
    </source>
</evidence>
<comment type="similarity">
    <text evidence="3 25">Belongs to the Nudix hydrolase family.</text>
</comment>
<name>A0A841R716_9SPIO</name>
<dbReference type="InterPro" id="IPR000086">
    <property type="entry name" value="NUDIX_hydrolase_dom"/>
</dbReference>
<comment type="catalytic activity">
    <reaction evidence="22">
        <text>O(6)-methyl-dGTP + H2O = O(6)-methyl-dGMP + diphosphate + H(+)</text>
        <dbReference type="Rhea" id="RHEA:67600"/>
        <dbReference type="ChEBI" id="CHEBI:15377"/>
        <dbReference type="ChEBI" id="CHEBI:15378"/>
        <dbReference type="ChEBI" id="CHEBI:33019"/>
        <dbReference type="ChEBI" id="CHEBI:169974"/>
        <dbReference type="ChEBI" id="CHEBI:169975"/>
    </reaction>
    <physiologicalReaction direction="left-to-right" evidence="22">
        <dbReference type="Rhea" id="RHEA:67601"/>
    </physiologicalReaction>
</comment>
<evidence type="ECO:0000313" key="28">
    <source>
        <dbReference type="Proteomes" id="UP000587760"/>
    </source>
</evidence>
<evidence type="ECO:0000256" key="18">
    <source>
        <dbReference type="ARBA" id="ARBA00030682"/>
    </source>
</evidence>
<evidence type="ECO:0000256" key="9">
    <source>
        <dbReference type="ARBA" id="ARBA00022884"/>
    </source>
</evidence>
<evidence type="ECO:0000256" key="19">
    <source>
        <dbReference type="ARBA" id="ARBA00031927"/>
    </source>
</evidence>
<keyword evidence="28" id="KW-1185">Reference proteome</keyword>
<sequence length="168" mass="19008">MIETHNATDVKDIDWNEWTADKFAVITYIFSEGKVLLINKKRGLGAGKVNAPGGHIEEGETAVEAAVRETEEEVGLTPLDPLQCGKLYFQFTNGLKMEGTVFIAREYKGVERETDEADPFWVAIDDIPYSRMWEDDLLWLPHVIKGKSISGCFIFDDDDMVSYQLDII</sequence>
<evidence type="ECO:0000256" key="12">
    <source>
        <dbReference type="ARBA" id="ARBA00024486"/>
    </source>
</evidence>
<accession>A0A841R716</accession>
<evidence type="ECO:0000259" key="26">
    <source>
        <dbReference type="PROSITE" id="PS51462"/>
    </source>
</evidence>
<comment type="subunit">
    <text evidence="4">Monomer.</text>
</comment>
<comment type="catalytic activity">
    <reaction evidence="13">
        <text>2-oxo-ATP + H2O = 2-oxo-AMP + diphosphate + H(+)</text>
        <dbReference type="Rhea" id="RHEA:67392"/>
        <dbReference type="ChEBI" id="CHEBI:15377"/>
        <dbReference type="ChEBI" id="CHEBI:15378"/>
        <dbReference type="ChEBI" id="CHEBI:33019"/>
        <dbReference type="ChEBI" id="CHEBI:71395"/>
        <dbReference type="ChEBI" id="CHEBI:172878"/>
    </reaction>
    <physiologicalReaction direction="left-to-right" evidence="13">
        <dbReference type="Rhea" id="RHEA:67393"/>
    </physiologicalReaction>
</comment>